<comment type="caution">
    <text evidence="2">The sequence shown here is derived from an EMBL/GenBank/DDBJ whole genome shotgun (WGS) entry which is preliminary data.</text>
</comment>
<gene>
    <name evidence="2" type="ORF">VKT23_000200</name>
</gene>
<evidence type="ECO:0000256" key="1">
    <source>
        <dbReference type="SAM" id="MobiDB-lite"/>
    </source>
</evidence>
<evidence type="ECO:0000313" key="2">
    <source>
        <dbReference type="EMBL" id="KAK7472081.1"/>
    </source>
</evidence>
<organism evidence="2 3">
    <name type="scientific">Marasmiellus scandens</name>
    <dbReference type="NCBI Taxonomy" id="2682957"/>
    <lineage>
        <taxon>Eukaryota</taxon>
        <taxon>Fungi</taxon>
        <taxon>Dikarya</taxon>
        <taxon>Basidiomycota</taxon>
        <taxon>Agaricomycotina</taxon>
        <taxon>Agaricomycetes</taxon>
        <taxon>Agaricomycetidae</taxon>
        <taxon>Agaricales</taxon>
        <taxon>Marasmiineae</taxon>
        <taxon>Omphalotaceae</taxon>
        <taxon>Marasmiellus</taxon>
    </lineage>
</organism>
<proteinExistence type="predicted"/>
<evidence type="ECO:0000313" key="3">
    <source>
        <dbReference type="Proteomes" id="UP001498398"/>
    </source>
</evidence>
<dbReference type="EMBL" id="JBANRG010000001">
    <property type="protein sequence ID" value="KAK7472081.1"/>
    <property type="molecule type" value="Genomic_DNA"/>
</dbReference>
<feature type="compositionally biased region" description="Low complexity" evidence="1">
    <location>
        <begin position="65"/>
        <end position="85"/>
    </location>
</feature>
<keyword evidence="3" id="KW-1185">Reference proteome</keyword>
<sequence length="85" mass="9095">MPRSKGIYPTAIIVLAAIGQTFEYMFEDITPAHSVHVNNPEITQVSGIITFAPRNTESTMTMGVSTATSQSSETRASSTATRSNS</sequence>
<name>A0ABR1K9E7_9AGAR</name>
<protein>
    <submittedName>
        <fullName evidence="2">Uncharacterized protein</fullName>
    </submittedName>
</protein>
<feature type="region of interest" description="Disordered" evidence="1">
    <location>
        <begin position="60"/>
        <end position="85"/>
    </location>
</feature>
<accession>A0ABR1K9E7</accession>
<dbReference type="Proteomes" id="UP001498398">
    <property type="component" value="Unassembled WGS sequence"/>
</dbReference>
<reference evidence="2 3" key="1">
    <citation type="submission" date="2024-01" db="EMBL/GenBank/DDBJ databases">
        <title>A draft genome for the cacao thread blight pathogen Marasmiellus scandens.</title>
        <authorList>
            <person name="Baruah I.K."/>
            <person name="Leung J."/>
            <person name="Bukari Y."/>
            <person name="Amoako-Attah I."/>
            <person name="Meinhardt L.W."/>
            <person name="Bailey B.A."/>
            <person name="Cohen S.P."/>
        </authorList>
    </citation>
    <scope>NUCLEOTIDE SEQUENCE [LARGE SCALE GENOMIC DNA]</scope>
    <source>
        <strain evidence="2 3">GH-19</strain>
    </source>
</reference>